<dbReference type="InterPro" id="IPR043146">
    <property type="entry name" value="Penicillin_amidase_N_B-knob"/>
</dbReference>
<dbReference type="Proteomes" id="UP000471521">
    <property type="component" value="Unassembled WGS sequence"/>
</dbReference>
<accession>A0A6B0SNN7</accession>
<dbReference type="InterPro" id="IPR002692">
    <property type="entry name" value="S45"/>
</dbReference>
<comment type="similarity">
    <text evidence="1">Belongs to the peptidase S45 family.</text>
</comment>
<proteinExistence type="inferred from homology"/>
<dbReference type="PIRSF" id="PIRSF001227">
    <property type="entry name" value="Pen_acylase"/>
    <property type="match status" value="1"/>
</dbReference>
<keyword evidence="6" id="KW-1185">Reference proteome</keyword>
<dbReference type="EMBL" id="WUUU01000097">
    <property type="protein sequence ID" value="MXR21271.1"/>
    <property type="molecule type" value="Genomic_DNA"/>
</dbReference>
<dbReference type="GO" id="GO:0017000">
    <property type="term" value="P:antibiotic biosynthetic process"/>
    <property type="evidence" value="ECO:0007669"/>
    <property type="project" value="InterPro"/>
</dbReference>
<dbReference type="AlphaFoldDB" id="A0A6B0SNN7"/>
<dbReference type="PANTHER" id="PTHR34218:SF3">
    <property type="entry name" value="ACYL-HOMOSERINE LACTONE ACYLASE PVDQ"/>
    <property type="match status" value="1"/>
</dbReference>
<dbReference type="PANTHER" id="PTHR34218">
    <property type="entry name" value="PEPTIDASE S45 PENICILLIN AMIDASE"/>
    <property type="match status" value="1"/>
</dbReference>
<keyword evidence="2" id="KW-0732">Signal</keyword>
<reference evidence="5 6" key="1">
    <citation type="submission" date="2019-12" db="EMBL/GenBank/DDBJ databases">
        <title>Isolation and characterization of three novel carbon monoxide-oxidizing members of Halobacteria from salione crusts and soils.</title>
        <authorList>
            <person name="Myers M.R."/>
            <person name="King G.M."/>
        </authorList>
    </citation>
    <scope>NUCLEOTIDE SEQUENCE [LARGE SCALE GENOMIC DNA]</scope>
    <source>
        <strain evidence="5 6">PCN9</strain>
    </source>
</reference>
<dbReference type="OrthoDB" id="56056at2157"/>
<dbReference type="Gene3D" id="3.60.20.10">
    <property type="entry name" value="Glutamine Phosphoribosylpyrophosphate, subunit 1, domain 1"/>
    <property type="match status" value="1"/>
</dbReference>
<protein>
    <submittedName>
        <fullName evidence="5">Penicillin acylase family protein</fullName>
    </submittedName>
</protein>
<dbReference type="RefSeq" id="WP_159526759.1">
    <property type="nucleotide sequence ID" value="NZ_WUUU01000097.1"/>
</dbReference>
<evidence type="ECO:0000256" key="2">
    <source>
        <dbReference type="ARBA" id="ARBA00022729"/>
    </source>
</evidence>
<evidence type="ECO:0000256" key="4">
    <source>
        <dbReference type="ARBA" id="ARBA00023145"/>
    </source>
</evidence>
<keyword evidence="3" id="KW-0378">Hydrolase</keyword>
<dbReference type="InterPro" id="IPR029055">
    <property type="entry name" value="Ntn_hydrolases_N"/>
</dbReference>
<evidence type="ECO:0000313" key="5">
    <source>
        <dbReference type="EMBL" id="MXR21271.1"/>
    </source>
</evidence>
<gene>
    <name evidence="5" type="ORF">GRX66_11890</name>
</gene>
<evidence type="ECO:0000256" key="3">
    <source>
        <dbReference type="ARBA" id="ARBA00022801"/>
    </source>
</evidence>
<dbReference type="InterPro" id="IPR043147">
    <property type="entry name" value="Penicillin_amidase_A-knob"/>
</dbReference>
<dbReference type="Pfam" id="PF01804">
    <property type="entry name" value="Penicil_amidase"/>
    <property type="match status" value="1"/>
</dbReference>
<dbReference type="InterPro" id="IPR014395">
    <property type="entry name" value="Pen/GL7ACA/AHL_acylase"/>
</dbReference>
<dbReference type="SUPFAM" id="SSF56235">
    <property type="entry name" value="N-terminal nucleophile aminohydrolases (Ntn hydrolases)"/>
    <property type="match status" value="1"/>
</dbReference>
<organism evidence="5 6">
    <name type="scientific">Halobacterium bonnevillei</name>
    <dbReference type="NCBI Taxonomy" id="2692200"/>
    <lineage>
        <taxon>Archaea</taxon>
        <taxon>Methanobacteriati</taxon>
        <taxon>Methanobacteriota</taxon>
        <taxon>Stenosarchaea group</taxon>
        <taxon>Halobacteria</taxon>
        <taxon>Halobacteriales</taxon>
        <taxon>Halobacteriaceae</taxon>
        <taxon>Halobacterium</taxon>
    </lineage>
</organism>
<dbReference type="CDD" id="cd03747">
    <property type="entry name" value="Ntn_PGA_like"/>
    <property type="match status" value="1"/>
</dbReference>
<dbReference type="Gene3D" id="1.10.1400.10">
    <property type="match status" value="1"/>
</dbReference>
<name>A0A6B0SNN7_9EURY</name>
<dbReference type="Gene3D" id="2.30.120.10">
    <property type="match status" value="1"/>
</dbReference>
<sequence length="785" mass="86472">MDNVDTVRRGLIAAVIGGVAAGGVFSPAATYLDQFAPLSGDVWNATTDQPPSDVDGPHGQATLQYDGRRVPEVSADEEAALYYAVGYAHGTDRLFQMDLQRRLLRGQLSAVVGDAALDSDEFHVRMDFARAAAANWTALQSRNPAVADILDAYAEGVNAARDDQHLPPEFELLDFEPADWTPADTLILQLQIAWTLTGSFETLRRARIRDALGDDYDALFPRRYDHDSPILRGSASFAERRSAERDAAVPDAALTDWLSAFESPDGVGSNSWVVGGDHTDSGSPILANDPHLSLLAPPVWYQQHLDADDYWVRGVTFPGVPFVVIGENHAGAWGFTNVGADVLDCYAYETDGDQYRYRGEWRDFDTEEHTIEVADGDDVTVTKRTTVHGPLVEREGQRVGVSWTGLTATSTTDAVYAFARSDGLDDFRAAVRDFDLPTQHVVYADRDGNTYYKTTGRIPIRRVDGDAVPGWRVFDGSAGEAEWEGFTPYGESTWDGFVPFEEKPGAVNADYVATANQRVVDDPRHYLAESYSTPFRGERIYELLDGWAGDRDLTPADMRALQTDALDTRARRLVPRVLDAVDVESAGTPFDALPDWDYRMTPESEAALAFATFLDAYRERLYSEGFDAVGLGADDWPTDWVTVHLEDDASWFERAETPESATAAIGAAVDAAAARIADEGWETYGDYNVVALEHPFDQSFLNYPEFETDGSPATVNNFRRDSDVGASWRMVVPMDGEATVVLPGGNDGDPFSESYDDQLRAWADGDYYTFDRTFDGRTVRFGGGE</sequence>
<comment type="caution">
    <text evidence="5">The sequence shown here is derived from an EMBL/GenBank/DDBJ whole genome shotgun (WGS) entry which is preliminary data.</text>
</comment>
<evidence type="ECO:0000256" key="1">
    <source>
        <dbReference type="ARBA" id="ARBA00006586"/>
    </source>
</evidence>
<keyword evidence="4" id="KW-0865">Zymogen</keyword>
<evidence type="ECO:0000313" key="6">
    <source>
        <dbReference type="Proteomes" id="UP000471521"/>
    </source>
</evidence>
<dbReference type="InterPro" id="IPR023343">
    <property type="entry name" value="Penicillin_amidase_dom1"/>
</dbReference>
<dbReference type="Gene3D" id="1.10.439.10">
    <property type="entry name" value="Penicillin Amidohydrolase, domain 1"/>
    <property type="match status" value="1"/>
</dbReference>
<dbReference type="GO" id="GO:0016811">
    <property type="term" value="F:hydrolase activity, acting on carbon-nitrogen (but not peptide) bonds, in linear amides"/>
    <property type="evidence" value="ECO:0007669"/>
    <property type="project" value="InterPro"/>
</dbReference>